<evidence type="ECO:0000256" key="1">
    <source>
        <dbReference type="SAM" id="MobiDB-lite"/>
    </source>
</evidence>
<dbReference type="AlphaFoldDB" id="A0A4Z0FQX5"/>
<name>A0A4Z0FQX5_9ACTN</name>
<evidence type="ECO:0000313" key="3">
    <source>
        <dbReference type="Proteomes" id="UP000297948"/>
    </source>
</evidence>
<evidence type="ECO:0000313" key="2">
    <source>
        <dbReference type="EMBL" id="TGA85517.1"/>
    </source>
</evidence>
<organism evidence="2 3">
    <name type="scientific">Streptomyces palmae</name>
    <dbReference type="NCBI Taxonomy" id="1701085"/>
    <lineage>
        <taxon>Bacteria</taxon>
        <taxon>Bacillati</taxon>
        <taxon>Actinomycetota</taxon>
        <taxon>Actinomycetes</taxon>
        <taxon>Kitasatosporales</taxon>
        <taxon>Streptomycetaceae</taxon>
        <taxon>Streptomyces</taxon>
    </lineage>
</organism>
<keyword evidence="3" id="KW-1185">Reference proteome</keyword>
<sequence>MPPSGAARAEGPARPRRTVARVAAAAGCLVLGLGLLGGAVAGSWLSGGSDGQPSSEARFAQARKVWHDIPVDRLFPRTLHGPGAGPGGADRTWTRIAVAPDSGCGGAFDPLLDRVLSPVGCERLLRATYTDATSTAVTTVGMVITKADAPRMRALRKRFATERLDRRADLMPRPYAAKGTPAASFTDGRRATWQIEVLTDLPAVVYSVTGFADGRKVADPRPAAPAAGERADERPADRAANLPTRSGLAQDARGVAAGVRKALRAAVAQLAEEGTG</sequence>
<accession>A0A4Z0FQX5</accession>
<reference evidence="2 3" key="1">
    <citation type="submission" date="2019-03" db="EMBL/GenBank/DDBJ databases">
        <authorList>
            <person name="Gonzalez-Pimentel J.L."/>
        </authorList>
    </citation>
    <scope>NUCLEOTIDE SEQUENCE [LARGE SCALE GENOMIC DNA]</scope>
    <source>
        <strain evidence="2 3">JCM 31289</strain>
    </source>
</reference>
<gene>
    <name evidence="2" type="ORF">E4099_30885</name>
</gene>
<dbReference type="Proteomes" id="UP000297948">
    <property type="component" value="Unassembled WGS sequence"/>
</dbReference>
<protein>
    <submittedName>
        <fullName evidence="2">Uncharacterized protein</fullName>
    </submittedName>
</protein>
<dbReference type="OrthoDB" id="3386555at2"/>
<comment type="caution">
    <text evidence="2">The sequence shown here is derived from an EMBL/GenBank/DDBJ whole genome shotgun (WGS) entry which is preliminary data.</text>
</comment>
<dbReference type="EMBL" id="SRID01000560">
    <property type="protein sequence ID" value="TGA85517.1"/>
    <property type="molecule type" value="Genomic_DNA"/>
</dbReference>
<feature type="region of interest" description="Disordered" evidence="1">
    <location>
        <begin position="216"/>
        <end position="247"/>
    </location>
</feature>
<proteinExistence type="predicted"/>